<dbReference type="InterPro" id="IPR018337">
    <property type="entry name" value="Cell_wall/Cho-bd_repeat"/>
</dbReference>
<feature type="domain" description="BIG2" evidence="5">
    <location>
        <begin position="558"/>
        <end position="639"/>
    </location>
</feature>
<gene>
    <name evidence="6" type="primary">lytA_21</name>
    <name evidence="6" type="ORF">CLBCK_41590</name>
</gene>
<evidence type="ECO:0000256" key="4">
    <source>
        <dbReference type="SAM" id="SignalP"/>
    </source>
</evidence>
<evidence type="ECO:0000313" key="7">
    <source>
        <dbReference type="Proteomes" id="UP000190973"/>
    </source>
</evidence>
<dbReference type="InterPro" id="IPR008964">
    <property type="entry name" value="Invasin/intimin_cell_adhesion"/>
</dbReference>
<organism evidence="6 7">
    <name type="scientific">Clostridium beijerinckii</name>
    <name type="common">Clostridium MP</name>
    <dbReference type="NCBI Taxonomy" id="1520"/>
    <lineage>
        <taxon>Bacteria</taxon>
        <taxon>Bacillati</taxon>
        <taxon>Bacillota</taxon>
        <taxon>Clostridia</taxon>
        <taxon>Eubacteriales</taxon>
        <taxon>Clostridiaceae</taxon>
        <taxon>Clostridium</taxon>
    </lineage>
</organism>
<keyword evidence="4" id="KW-0732">Signal</keyword>
<feature type="domain" description="BIG2" evidence="5">
    <location>
        <begin position="367"/>
        <end position="448"/>
    </location>
</feature>
<dbReference type="Pfam" id="PF19127">
    <property type="entry name" value="Choline_bind_3"/>
    <property type="match status" value="1"/>
</dbReference>
<dbReference type="Gene3D" id="2.10.270.10">
    <property type="entry name" value="Cholin Binding"/>
    <property type="match status" value="1"/>
</dbReference>
<comment type="caution">
    <text evidence="6">The sequence shown here is derived from an EMBL/GenBank/DDBJ whole genome shotgun (WGS) entry which is preliminary data.</text>
</comment>
<evidence type="ECO:0000259" key="5">
    <source>
        <dbReference type="SMART" id="SM00635"/>
    </source>
</evidence>
<comment type="subcellular location">
    <subcellularLocation>
        <location evidence="1">Cell envelope</location>
    </subcellularLocation>
</comment>
<dbReference type="GO" id="GO:0008745">
    <property type="term" value="F:N-acetylmuramoyl-L-alanine amidase activity"/>
    <property type="evidence" value="ECO:0007669"/>
    <property type="project" value="UniProtKB-EC"/>
</dbReference>
<dbReference type="Pfam" id="PF09479">
    <property type="entry name" value="Flg_new"/>
    <property type="match status" value="1"/>
</dbReference>
<dbReference type="EC" id="3.5.1.28" evidence="6"/>
<keyword evidence="6" id="KW-0378">Hydrolase</keyword>
<sequence length="1128" mass="116643">MKRKFINKIISGVMVATTLFTLNSSKASAEWANDYQGNVYYMQGNQKMTGWKRIDGQLYYFDENGRMQTGWIKAGDSWYFLQGNGALKTGWINYNKNWYYADSNGVIQTGIINVSGNIYILDNNGIMKTSNTVIDGEFYTIGLDGVVVGNKVPTPDKEFDGSGQCIQVLKDTDNNVVSPTDSKFNEVVVDKTESNDDPNEGRSFKVQFKDSNGEEIKTKTIKYGKSVDLDKPTKEGYKFYGWNTKSNGLGKSYSADDTIKVKDDIILYAQWKDDNSIYVDRINVKGNSNVVVNKTTQMTAEISPSDATDTSVTWSVINGTGKATIDSNGVLTGVSNGTVTVKVTAKDGSKVTGTKEVTVGTTEVAVPVSQITVGTTTGLSQITTNSGTLQMTTKVLPSDASNQDVTWSVEDKTGSAKISDSGLLTAVSNGIVTVKATAKDGSSIVGSTTITITGQSTSIPVSNISIAGKNNADTITADGGTLQMSATVLPTTASNKSVVWSVEQAGDTGTAMTGKATINSTGLLTAVADGTVTVKAKSRDGSTVTGTKVITISNQSIKVTGITVSGANMSKTIEVNGGTLQMNADILPVNASNKSVVWSVENKTGSATIDSTGLLTAVSNGEVNVIATAKDGSGIVGSETITLSNQNTVIPISSITVSGEDDVSSITTDNGTLKMIATVVPSNATSQKVTWSVSSGTGTATIDSDGTLHAVTNGTVTVKATSVDYPKIIGTKTINLSGQFVEATGLEVNSDGNVSQLVVDGSLQMSAHILPDNATFKTVKWSVDSIPGSSGTATINSSGILVGKSLGDVNVIATATDGTGIVGSKKITIIPPVKITGITVSSPVGSNDKITSNAGTLQMDAIIANANEATNKNITWSVEQAGDVGTDMTGKATISSSGLLTAVENGTVRVKATANDGSGVVGTDVITISGQVVQATGYTVKAFYGNGAIETNQITTDKGILQMKATVTPSNATTTPSAVMWSVEQAGDTGTTMTGKATIDTDGTLHAMANGTVKVKVNGVTSDGNSISGSEIITISGQIVNVTGITVTSSSSKIASGNTLQMNASISPATATNKTVTWSVTNFNSTEPIHAGIDNTGKLTAVSAGTVIVTATANDGSGQYGTAYITIT</sequence>
<dbReference type="InterPro" id="IPR042229">
    <property type="entry name" value="Listeria/Bacterioides_rpt_sf"/>
</dbReference>
<dbReference type="InterPro" id="IPR003343">
    <property type="entry name" value="Big_2"/>
</dbReference>
<dbReference type="AlphaFoldDB" id="A0A1S8RWP5"/>
<dbReference type="SUPFAM" id="SSF69360">
    <property type="entry name" value="Cell wall binding repeat"/>
    <property type="match status" value="1"/>
</dbReference>
<feature type="domain" description="BIG2" evidence="5">
    <location>
        <begin position="742"/>
        <end position="825"/>
    </location>
</feature>
<evidence type="ECO:0000313" key="6">
    <source>
        <dbReference type="EMBL" id="OOM57616.1"/>
    </source>
</evidence>
<name>A0A1S8RWP5_CLOBE</name>
<reference evidence="6 7" key="1">
    <citation type="submission" date="2016-05" db="EMBL/GenBank/DDBJ databases">
        <title>Microbial solvent formation.</title>
        <authorList>
            <person name="Poehlein A."/>
            <person name="Montoya Solano J.D."/>
            <person name="Flitsch S."/>
            <person name="Krabben P."/>
            <person name="Duerre P."/>
            <person name="Daniel R."/>
        </authorList>
    </citation>
    <scope>NUCLEOTIDE SEQUENCE [LARGE SCALE GENOMIC DNA]</scope>
    <source>
        <strain evidence="6 7">DSM 53</strain>
    </source>
</reference>
<keyword evidence="2" id="KW-0677">Repeat</keyword>
<proteinExistence type="predicted"/>
<dbReference type="PROSITE" id="PS51170">
    <property type="entry name" value="CW"/>
    <property type="match status" value="2"/>
</dbReference>
<evidence type="ECO:0000256" key="3">
    <source>
        <dbReference type="PROSITE-ProRule" id="PRU00591"/>
    </source>
</evidence>
<dbReference type="InterPro" id="IPR013378">
    <property type="entry name" value="InlB-like_B-rpt"/>
</dbReference>
<dbReference type="Gene3D" id="2.60.40.4270">
    <property type="entry name" value="Listeria-Bacteroides repeat domain"/>
    <property type="match status" value="1"/>
</dbReference>
<dbReference type="Pfam" id="PF02368">
    <property type="entry name" value="Big_2"/>
    <property type="match status" value="7"/>
</dbReference>
<dbReference type="EMBL" id="LZZI01000111">
    <property type="protein sequence ID" value="OOM57616.1"/>
    <property type="molecule type" value="Genomic_DNA"/>
</dbReference>
<dbReference type="NCBIfam" id="TIGR02543">
    <property type="entry name" value="List_Bact_rpt"/>
    <property type="match status" value="1"/>
</dbReference>
<dbReference type="Pfam" id="PF01473">
    <property type="entry name" value="Choline_bind_1"/>
    <property type="match status" value="1"/>
</dbReference>
<feature type="domain" description="BIG2" evidence="5">
    <location>
        <begin position="651"/>
        <end position="732"/>
    </location>
</feature>
<dbReference type="GO" id="GO:0030313">
    <property type="term" value="C:cell envelope"/>
    <property type="evidence" value="ECO:0007669"/>
    <property type="project" value="UniProtKB-SubCell"/>
</dbReference>
<feature type="domain" description="BIG2" evidence="5">
    <location>
        <begin position="460"/>
        <end position="548"/>
    </location>
</feature>
<protein>
    <submittedName>
        <fullName evidence="6">Autolysin</fullName>
        <ecNumber evidence="6">3.5.1.28</ecNumber>
    </submittedName>
</protein>
<accession>A0A1S8RWP5</accession>
<feature type="domain" description="BIG2" evidence="5">
    <location>
        <begin position="1041"/>
        <end position="1123"/>
    </location>
</feature>
<dbReference type="SMART" id="SM00635">
    <property type="entry name" value="BID_2"/>
    <property type="match status" value="8"/>
</dbReference>
<dbReference type="SUPFAM" id="SSF49373">
    <property type="entry name" value="Invasin/intimin cell-adhesion fragments"/>
    <property type="match status" value="7"/>
</dbReference>
<feature type="domain" description="BIG2" evidence="5">
    <location>
        <begin position="278"/>
        <end position="355"/>
    </location>
</feature>
<evidence type="ECO:0000256" key="1">
    <source>
        <dbReference type="ARBA" id="ARBA00004196"/>
    </source>
</evidence>
<feature type="domain" description="BIG2" evidence="5">
    <location>
        <begin position="829"/>
        <end position="924"/>
    </location>
</feature>
<feature type="repeat" description="Cell wall-binding" evidence="3">
    <location>
        <begin position="48"/>
        <end position="67"/>
    </location>
</feature>
<dbReference type="Gene3D" id="2.60.40.1080">
    <property type="match status" value="8"/>
</dbReference>
<dbReference type="Proteomes" id="UP000190973">
    <property type="component" value="Unassembled WGS sequence"/>
</dbReference>
<feature type="repeat" description="Cell wall-binding" evidence="3">
    <location>
        <begin position="88"/>
        <end position="107"/>
    </location>
</feature>
<evidence type="ECO:0000256" key="2">
    <source>
        <dbReference type="ARBA" id="ARBA00022737"/>
    </source>
</evidence>
<feature type="chain" id="PRO_5012639473" evidence="4">
    <location>
        <begin position="30"/>
        <end position="1128"/>
    </location>
</feature>
<feature type="signal peptide" evidence="4">
    <location>
        <begin position="1"/>
        <end position="29"/>
    </location>
</feature>
<dbReference type="RefSeq" id="WP_077840417.1">
    <property type="nucleotide sequence ID" value="NZ_JABTAE010000001.1"/>
</dbReference>